<dbReference type="EMBL" id="SOCP01000005">
    <property type="protein sequence ID" value="TDV52467.1"/>
    <property type="molecule type" value="Genomic_DNA"/>
</dbReference>
<evidence type="ECO:0000259" key="1">
    <source>
        <dbReference type="Pfam" id="PF18735"/>
    </source>
</evidence>
<dbReference type="InterPro" id="IPR041519">
    <property type="entry name" value="HEPN_RiboL-PSP"/>
</dbReference>
<reference evidence="2 3" key="1">
    <citation type="submission" date="2019-03" db="EMBL/GenBank/DDBJ databases">
        <title>Genomic Encyclopedia of Archaeal and Bacterial Type Strains, Phase II (KMG-II): from individual species to whole genera.</title>
        <authorList>
            <person name="Goeker M."/>
        </authorList>
    </citation>
    <scope>NUCLEOTIDE SEQUENCE [LARGE SCALE GENOMIC DNA]</scope>
    <source>
        <strain evidence="2 3">DSM 45499</strain>
    </source>
</reference>
<dbReference type="Proteomes" id="UP000294927">
    <property type="component" value="Unassembled WGS sequence"/>
</dbReference>
<dbReference type="RefSeq" id="WP_133903821.1">
    <property type="nucleotide sequence ID" value="NZ_SOCP01000005.1"/>
</dbReference>
<dbReference type="OrthoDB" id="5143297at2"/>
<name>A0A4R7VTC7_9PSEU</name>
<comment type="caution">
    <text evidence="2">The sequence shown here is derived from an EMBL/GenBank/DDBJ whole genome shotgun (WGS) entry which is preliminary data.</text>
</comment>
<feature type="domain" description="RiboL-PSP-HEPN" evidence="1">
    <location>
        <begin position="13"/>
        <end position="212"/>
    </location>
</feature>
<dbReference type="AlphaFoldDB" id="A0A4R7VTC7"/>
<keyword evidence="3" id="KW-1185">Reference proteome</keyword>
<organism evidence="2 3">
    <name type="scientific">Actinophytocola oryzae</name>
    <dbReference type="NCBI Taxonomy" id="502181"/>
    <lineage>
        <taxon>Bacteria</taxon>
        <taxon>Bacillati</taxon>
        <taxon>Actinomycetota</taxon>
        <taxon>Actinomycetes</taxon>
        <taxon>Pseudonocardiales</taxon>
        <taxon>Pseudonocardiaceae</taxon>
    </lineage>
</organism>
<protein>
    <recommendedName>
        <fullName evidence="1">RiboL-PSP-HEPN domain-containing protein</fullName>
    </recommendedName>
</protein>
<evidence type="ECO:0000313" key="3">
    <source>
        <dbReference type="Proteomes" id="UP000294927"/>
    </source>
</evidence>
<accession>A0A4R7VTC7</accession>
<gene>
    <name evidence="2" type="ORF">CLV71_105599</name>
</gene>
<proteinExistence type="predicted"/>
<dbReference type="Pfam" id="PF18735">
    <property type="entry name" value="HEPN_RiboL-PSP"/>
    <property type="match status" value="1"/>
</dbReference>
<evidence type="ECO:0000313" key="2">
    <source>
        <dbReference type="EMBL" id="TDV52467.1"/>
    </source>
</evidence>
<sequence>MTAIDDFKSSLDAVHALIALEDKLQDPPAPEQRAASDGLRGSVVVLTLACFEGFLQTLFEEQLDRIVQAKIPLANYNDSLRVSAVFNSLEYAHKGDVGNQQKRPERIPTSIMIARTVGAGGFSPRALSSTKSNPNSETVSNMFSAVGRKSAWNALQASFVKRWHEPVIQTFCKDKLDELVRSRNQVAHTAVSNHIVRSYLTETAAFIDALGEAALETLDSHIESCISMAQTLQQAGSAAEDDWASDPEG</sequence>